<feature type="transmembrane region" description="Helical" evidence="5">
    <location>
        <begin position="346"/>
        <end position="371"/>
    </location>
</feature>
<dbReference type="GO" id="GO:0015179">
    <property type="term" value="F:L-amino acid transmembrane transporter activity"/>
    <property type="evidence" value="ECO:0007669"/>
    <property type="project" value="TreeGrafter"/>
</dbReference>
<reference evidence="7" key="1">
    <citation type="submission" date="2021-02" db="EMBL/GenBank/DDBJ databases">
        <authorList>
            <person name="Dougan E. K."/>
            <person name="Rhodes N."/>
            <person name="Thang M."/>
            <person name="Chan C."/>
        </authorList>
    </citation>
    <scope>NUCLEOTIDE SEQUENCE</scope>
</reference>
<feature type="transmembrane region" description="Helical" evidence="5">
    <location>
        <begin position="322"/>
        <end position="340"/>
    </location>
</feature>
<keyword evidence="8" id="KW-1185">Reference proteome</keyword>
<evidence type="ECO:0000256" key="4">
    <source>
        <dbReference type="ARBA" id="ARBA00023136"/>
    </source>
</evidence>
<evidence type="ECO:0000313" key="8">
    <source>
        <dbReference type="Proteomes" id="UP000601435"/>
    </source>
</evidence>
<feature type="transmembrane region" description="Helical" evidence="5">
    <location>
        <begin position="230"/>
        <end position="247"/>
    </location>
</feature>
<feature type="transmembrane region" description="Helical" evidence="5">
    <location>
        <begin position="267"/>
        <end position="291"/>
    </location>
</feature>
<feature type="transmembrane region" description="Helical" evidence="5">
    <location>
        <begin position="117"/>
        <end position="136"/>
    </location>
</feature>
<evidence type="ECO:0000256" key="5">
    <source>
        <dbReference type="SAM" id="Phobius"/>
    </source>
</evidence>
<dbReference type="Pfam" id="PF01490">
    <property type="entry name" value="Aa_trans"/>
    <property type="match status" value="1"/>
</dbReference>
<accession>A0A812YVB5</accession>
<name>A0A812YVB5_9DINO</name>
<keyword evidence="4 5" id="KW-0472">Membrane</keyword>
<evidence type="ECO:0000313" key="7">
    <source>
        <dbReference type="EMBL" id="CAE7797837.1"/>
    </source>
</evidence>
<feature type="transmembrane region" description="Helical" evidence="5">
    <location>
        <begin position="25"/>
        <end position="43"/>
    </location>
</feature>
<comment type="caution">
    <text evidence="7">The sequence shown here is derived from an EMBL/GenBank/DDBJ whole genome shotgun (WGS) entry which is preliminary data.</text>
</comment>
<comment type="subcellular location">
    <subcellularLocation>
        <location evidence="1">Membrane</location>
        <topology evidence="1">Multi-pass membrane protein</topology>
    </subcellularLocation>
</comment>
<dbReference type="GO" id="GO:0016020">
    <property type="term" value="C:membrane"/>
    <property type="evidence" value="ECO:0007669"/>
    <property type="project" value="UniProtKB-SubCell"/>
</dbReference>
<feature type="transmembrane region" description="Helical" evidence="5">
    <location>
        <begin position="64"/>
        <end position="83"/>
    </location>
</feature>
<dbReference type="AlphaFoldDB" id="A0A812YVB5"/>
<keyword evidence="2 5" id="KW-0812">Transmembrane</keyword>
<evidence type="ECO:0000259" key="6">
    <source>
        <dbReference type="Pfam" id="PF01490"/>
    </source>
</evidence>
<dbReference type="OrthoDB" id="410819at2759"/>
<evidence type="ECO:0000256" key="1">
    <source>
        <dbReference type="ARBA" id="ARBA00004141"/>
    </source>
</evidence>
<feature type="domain" description="Amino acid transporter transmembrane" evidence="6">
    <location>
        <begin position="5"/>
        <end position="335"/>
    </location>
</feature>
<feature type="transmembrane region" description="Helical" evidence="5">
    <location>
        <begin position="191"/>
        <end position="209"/>
    </location>
</feature>
<feature type="transmembrane region" description="Helical" evidence="5">
    <location>
        <begin position="404"/>
        <end position="424"/>
    </location>
</feature>
<feature type="transmembrane region" description="Helical" evidence="5">
    <location>
        <begin position="148"/>
        <end position="171"/>
    </location>
</feature>
<dbReference type="InterPro" id="IPR013057">
    <property type="entry name" value="AA_transpt_TM"/>
</dbReference>
<dbReference type="PANTHER" id="PTHR22950">
    <property type="entry name" value="AMINO ACID TRANSPORTER"/>
    <property type="match status" value="1"/>
</dbReference>
<protein>
    <recommendedName>
        <fullName evidence="6">Amino acid transporter transmembrane domain-containing protein</fullName>
    </recommendedName>
</protein>
<proteinExistence type="predicted"/>
<gene>
    <name evidence="7" type="ORF">SNEC2469_LOCUS23504</name>
</gene>
<dbReference type="EMBL" id="CAJNJA010043924">
    <property type="protein sequence ID" value="CAE7797837.1"/>
    <property type="molecule type" value="Genomic_DNA"/>
</dbReference>
<keyword evidence="3 5" id="KW-1133">Transmembrane helix</keyword>
<evidence type="ECO:0000256" key="2">
    <source>
        <dbReference type="ARBA" id="ARBA00022692"/>
    </source>
</evidence>
<dbReference type="Proteomes" id="UP000601435">
    <property type="component" value="Unassembled WGS sequence"/>
</dbReference>
<organism evidence="7 8">
    <name type="scientific">Symbiodinium necroappetens</name>
    <dbReference type="NCBI Taxonomy" id="1628268"/>
    <lineage>
        <taxon>Eukaryota</taxon>
        <taxon>Sar</taxon>
        <taxon>Alveolata</taxon>
        <taxon>Dinophyceae</taxon>
        <taxon>Suessiales</taxon>
        <taxon>Symbiodiniaceae</taxon>
        <taxon>Symbiodinium</taxon>
    </lineage>
</organism>
<sequence length="438" mass="48768">MAILLGAGTFRLSRAISRCGWLVGFGALTAFSLFHIFICLRLVEVPQLIERDVPNATFLAKIFLLSRSYFFCAVLSMLSWYGACAIQLQNVFLNVLSVVTPDMDKHADDFEDLDTPFGWKIVGTVLLAIVIVPLSLKTSAKDLQTKASYAVYSMLAIGIIEMTCASIHGIATWFSDHPNTYCMVGKQIPQGLYDMGMAFGGIAIWPYVLADMLNPGNAKIVVVKATTRIMVFYLFMAMIGYFGWASTIEKRTPLQQMMEMGLWYQNAARIISALFVLKTVTTFPLTFWPLYREFEALIQLDDSPGLQLHLAWAIRRQRLLKIATKVLLVTTCISNLLLPLETKRYLMAIFMGLPLNVGQFVFPACVGCLAIRRHRQILKMRNEAVEPGGKSEAKYVCNSLEVHYSAVHAAAALMIVLGIVWFIGTLCQLEIVGAATQS</sequence>
<evidence type="ECO:0000256" key="3">
    <source>
        <dbReference type="ARBA" id="ARBA00022989"/>
    </source>
</evidence>